<dbReference type="GO" id="GO:0003960">
    <property type="term" value="F:quinone reductase (NADPH) activity"/>
    <property type="evidence" value="ECO:0007669"/>
    <property type="project" value="TreeGrafter"/>
</dbReference>
<dbReference type="GO" id="GO:0005829">
    <property type="term" value="C:cytosol"/>
    <property type="evidence" value="ECO:0007669"/>
    <property type="project" value="TreeGrafter"/>
</dbReference>
<proteinExistence type="predicted"/>
<feature type="domain" description="Enoyl reductase (ER)" evidence="3">
    <location>
        <begin position="17"/>
        <end position="295"/>
    </location>
</feature>
<comment type="caution">
    <text evidence="4">The sequence shown here is derived from an EMBL/GenBank/DDBJ whole genome shotgun (WGS) entry which is preliminary data.</text>
</comment>
<evidence type="ECO:0000256" key="1">
    <source>
        <dbReference type="ARBA" id="ARBA00022857"/>
    </source>
</evidence>
<dbReference type="InterPro" id="IPR013149">
    <property type="entry name" value="ADH-like_C"/>
</dbReference>
<evidence type="ECO:0000259" key="3">
    <source>
        <dbReference type="SMART" id="SM00829"/>
    </source>
</evidence>
<dbReference type="AlphaFoldDB" id="A0AAN6ZDU4"/>
<dbReference type="SUPFAM" id="SSF51735">
    <property type="entry name" value="NAD(P)-binding Rossmann-fold domains"/>
    <property type="match status" value="1"/>
</dbReference>
<dbReference type="GO" id="GO:0070402">
    <property type="term" value="F:NADPH binding"/>
    <property type="evidence" value="ECO:0007669"/>
    <property type="project" value="TreeGrafter"/>
</dbReference>
<dbReference type="InterPro" id="IPR020843">
    <property type="entry name" value="ER"/>
</dbReference>
<accession>A0AAN6ZDU4</accession>
<dbReference type="Gene3D" id="3.90.180.10">
    <property type="entry name" value="Medium-chain alcohol dehydrogenases, catalytic domain"/>
    <property type="match status" value="2"/>
</dbReference>
<evidence type="ECO:0000256" key="2">
    <source>
        <dbReference type="ARBA" id="ARBA00023002"/>
    </source>
</evidence>
<dbReference type="InterPro" id="IPR036291">
    <property type="entry name" value="NAD(P)-bd_dom_sf"/>
</dbReference>
<keyword evidence="2" id="KW-0560">Oxidoreductase</keyword>
<dbReference type="Proteomes" id="UP001304895">
    <property type="component" value="Unassembled WGS sequence"/>
</dbReference>
<dbReference type="PANTHER" id="PTHR48106:SF13">
    <property type="entry name" value="QUINONE OXIDOREDUCTASE-RELATED"/>
    <property type="match status" value="1"/>
</dbReference>
<gene>
    <name evidence="4" type="ORF">BT67DRAFT_496561</name>
</gene>
<dbReference type="Gene3D" id="3.40.50.720">
    <property type="entry name" value="NAD(P)-binding Rossmann-like Domain"/>
    <property type="match status" value="1"/>
</dbReference>
<dbReference type="EMBL" id="MU853408">
    <property type="protein sequence ID" value="KAK4134677.1"/>
    <property type="molecule type" value="Genomic_DNA"/>
</dbReference>
<sequence length="297" mass="31075">MAPIPKTMSGILIEETGGVEVLKWKTDLPVPQLQEGQVLVRNDTTLHEGDRVAYVADHAYAEYTAVPATSAAPIPAGVSTATAAAALLQGLTALTFVREAAGLPQPPGPREGPWALVHAAAGGTGGMLVQMLGVMGARVIGTAGGPGKCEIARANGARWVVDSKLGVEAVVQRVKEITGGHGVDVIFDGVGRATFDSDLEMAARKATVAVFGNASGAADPVDILRLGAKNIKLMRPVLFGYIATKAERDAYTKELFDLILAGKVKVKIHEEYPLTDVARAHSDLEGRKTTGKLLLKV</sequence>
<dbReference type="SUPFAM" id="SSF50129">
    <property type="entry name" value="GroES-like"/>
    <property type="match status" value="1"/>
</dbReference>
<evidence type="ECO:0000313" key="4">
    <source>
        <dbReference type="EMBL" id="KAK4134677.1"/>
    </source>
</evidence>
<protein>
    <submittedName>
        <fullName evidence="4">NAD(P)-binding protein</fullName>
    </submittedName>
</protein>
<dbReference type="PANTHER" id="PTHR48106">
    <property type="entry name" value="QUINONE OXIDOREDUCTASE PIG3-RELATED"/>
    <property type="match status" value="1"/>
</dbReference>
<keyword evidence="1" id="KW-0521">NADP</keyword>
<keyword evidence="5" id="KW-1185">Reference proteome</keyword>
<organism evidence="4 5">
    <name type="scientific">Trichocladium antarcticum</name>
    <dbReference type="NCBI Taxonomy" id="1450529"/>
    <lineage>
        <taxon>Eukaryota</taxon>
        <taxon>Fungi</taxon>
        <taxon>Dikarya</taxon>
        <taxon>Ascomycota</taxon>
        <taxon>Pezizomycotina</taxon>
        <taxon>Sordariomycetes</taxon>
        <taxon>Sordariomycetidae</taxon>
        <taxon>Sordariales</taxon>
        <taxon>Chaetomiaceae</taxon>
        <taxon>Trichocladium</taxon>
    </lineage>
</organism>
<dbReference type="InterPro" id="IPR011032">
    <property type="entry name" value="GroES-like_sf"/>
</dbReference>
<reference evidence="4" key="2">
    <citation type="submission" date="2023-05" db="EMBL/GenBank/DDBJ databases">
        <authorList>
            <consortium name="Lawrence Berkeley National Laboratory"/>
            <person name="Steindorff A."/>
            <person name="Hensen N."/>
            <person name="Bonometti L."/>
            <person name="Westerberg I."/>
            <person name="Brannstrom I.O."/>
            <person name="Guillou S."/>
            <person name="Cros-Aarteil S."/>
            <person name="Calhoun S."/>
            <person name="Haridas S."/>
            <person name="Kuo A."/>
            <person name="Mondo S."/>
            <person name="Pangilinan J."/>
            <person name="Riley R."/>
            <person name="Labutti K."/>
            <person name="Andreopoulos B."/>
            <person name="Lipzen A."/>
            <person name="Chen C."/>
            <person name="Yanf M."/>
            <person name="Daum C."/>
            <person name="Ng V."/>
            <person name="Clum A."/>
            <person name="Ohm R."/>
            <person name="Martin F."/>
            <person name="Silar P."/>
            <person name="Natvig D."/>
            <person name="Lalanne C."/>
            <person name="Gautier V."/>
            <person name="Ament-Velasquez S.L."/>
            <person name="Kruys A."/>
            <person name="Hutchinson M.I."/>
            <person name="Powell A.J."/>
            <person name="Barry K."/>
            <person name="Miller A.N."/>
            <person name="Grigoriev I.V."/>
            <person name="Debuchy R."/>
            <person name="Gladieux P."/>
            <person name="Thoren M.H."/>
            <person name="Johannesson H."/>
        </authorList>
    </citation>
    <scope>NUCLEOTIDE SEQUENCE</scope>
    <source>
        <strain evidence="4">CBS 123565</strain>
    </source>
</reference>
<evidence type="ECO:0000313" key="5">
    <source>
        <dbReference type="Proteomes" id="UP001304895"/>
    </source>
</evidence>
<dbReference type="SMART" id="SM00829">
    <property type="entry name" value="PKS_ER"/>
    <property type="match status" value="1"/>
</dbReference>
<dbReference type="Pfam" id="PF00107">
    <property type="entry name" value="ADH_zinc_N"/>
    <property type="match status" value="1"/>
</dbReference>
<dbReference type="GO" id="GO:0035925">
    <property type="term" value="F:mRNA 3'-UTR AU-rich region binding"/>
    <property type="evidence" value="ECO:0007669"/>
    <property type="project" value="TreeGrafter"/>
</dbReference>
<name>A0AAN6ZDU4_9PEZI</name>
<reference evidence="4" key="1">
    <citation type="journal article" date="2023" name="Mol. Phylogenet. Evol.">
        <title>Genome-scale phylogeny and comparative genomics of the fungal order Sordariales.</title>
        <authorList>
            <person name="Hensen N."/>
            <person name="Bonometti L."/>
            <person name="Westerberg I."/>
            <person name="Brannstrom I.O."/>
            <person name="Guillou S."/>
            <person name="Cros-Aarteil S."/>
            <person name="Calhoun S."/>
            <person name="Haridas S."/>
            <person name="Kuo A."/>
            <person name="Mondo S."/>
            <person name="Pangilinan J."/>
            <person name="Riley R."/>
            <person name="LaButti K."/>
            <person name="Andreopoulos B."/>
            <person name="Lipzen A."/>
            <person name="Chen C."/>
            <person name="Yan M."/>
            <person name="Daum C."/>
            <person name="Ng V."/>
            <person name="Clum A."/>
            <person name="Steindorff A."/>
            <person name="Ohm R.A."/>
            <person name="Martin F."/>
            <person name="Silar P."/>
            <person name="Natvig D.O."/>
            <person name="Lalanne C."/>
            <person name="Gautier V."/>
            <person name="Ament-Velasquez S.L."/>
            <person name="Kruys A."/>
            <person name="Hutchinson M.I."/>
            <person name="Powell A.J."/>
            <person name="Barry K."/>
            <person name="Miller A.N."/>
            <person name="Grigoriev I.V."/>
            <person name="Debuchy R."/>
            <person name="Gladieux P."/>
            <person name="Hiltunen Thoren M."/>
            <person name="Johannesson H."/>
        </authorList>
    </citation>
    <scope>NUCLEOTIDE SEQUENCE</scope>
    <source>
        <strain evidence="4">CBS 123565</strain>
    </source>
</reference>